<dbReference type="RefSeq" id="WP_185138791.1">
    <property type="nucleotide sequence ID" value="NZ_BORM01000004.1"/>
</dbReference>
<evidence type="ECO:0000256" key="1">
    <source>
        <dbReference type="SAM" id="Phobius"/>
    </source>
</evidence>
<proteinExistence type="predicted"/>
<protein>
    <recommendedName>
        <fullName evidence="4">Flp pilus assembly protein TadB</fullName>
    </recommendedName>
</protein>
<evidence type="ECO:0000313" key="2">
    <source>
        <dbReference type="EMBL" id="MBB6694829.1"/>
    </source>
</evidence>
<dbReference type="AlphaFoldDB" id="A0A841U4W0"/>
<sequence>MSTYESGLYQAVGMAVQFALGLTGFAFLLRLLAVRRPRWRVSRGGLRRWRPPSWWLSAMGCRKTSLALRERDSLLAGCGLRIPADVYLASRRSALLLTPAAAAAVYFMGRAGAIPEARSLYAVFALVALFLLALYDKSALEAFKRYRADRIRREIVVIGSQLLYYAGSRLHLHGKLMRCLPYARLMKGEMQLLLNEWYHDPDAAIARFGERLGTGESRGFAETIRSLRLSESDEVYDMLREVAKEYKAKIELAKAGRKETVSYVLFVLAGLPIMYTFQIFLHPWIQESRKLFDVLNS</sequence>
<dbReference type="Proteomes" id="UP000553776">
    <property type="component" value="Unassembled WGS sequence"/>
</dbReference>
<comment type="caution">
    <text evidence="2">The sequence shown here is derived from an EMBL/GenBank/DDBJ whole genome shotgun (WGS) entry which is preliminary data.</text>
</comment>
<reference evidence="2 3" key="1">
    <citation type="submission" date="2020-08" db="EMBL/GenBank/DDBJ databases">
        <title>Cohnella phylogeny.</title>
        <authorList>
            <person name="Dunlap C."/>
        </authorList>
    </citation>
    <scope>NUCLEOTIDE SEQUENCE [LARGE SCALE GENOMIC DNA]</scope>
    <source>
        <strain evidence="2 3">DSM 25239</strain>
    </source>
</reference>
<feature type="transmembrane region" description="Helical" evidence="1">
    <location>
        <begin position="263"/>
        <end position="285"/>
    </location>
</feature>
<feature type="transmembrane region" description="Helical" evidence="1">
    <location>
        <begin position="94"/>
        <end position="113"/>
    </location>
</feature>
<dbReference type="EMBL" id="JACJVR010000105">
    <property type="protein sequence ID" value="MBB6694829.1"/>
    <property type="molecule type" value="Genomic_DNA"/>
</dbReference>
<evidence type="ECO:0000313" key="3">
    <source>
        <dbReference type="Proteomes" id="UP000553776"/>
    </source>
</evidence>
<accession>A0A841U4W0</accession>
<gene>
    <name evidence="2" type="ORF">H7B90_25870</name>
</gene>
<keyword evidence="1" id="KW-0812">Transmembrane</keyword>
<evidence type="ECO:0008006" key="4">
    <source>
        <dbReference type="Google" id="ProtNLM"/>
    </source>
</evidence>
<feature type="transmembrane region" description="Helical" evidence="1">
    <location>
        <begin position="119"/>
        <end position="135"/>
    </location>
</feature>
<name>A0A841U4W0_9BACL</name>
<feature type="transmembrane region" description="Helical" evidence="1">
    <location>
        <begin position="12"/>
        <end position="33"/>
    </location>
</feature>
<keyword evidence="3" id="KW-1185">Reference proteome</keyword>
<keyword evidence="1" id="KW-0472">Membrane</keyword>
<organism evidence="2 3">
    <name type="scientific">Cohnella xylanilytica</name>
    <dbReference type="NCBI Taxonomy" id="557555"/>
    <lineage>
        <taxon>Bacteria</taxon>
        <taxon>Bacillati</taxon>
        <taxon>Bacillota</taxon>
        <taxon>Bacilli</taxon>
        <taxon>Bacillales</taxon>
        <taxon>Paenibacillaceae</taxon>
        <taxon>Cohnella</taxon>
    </lineage>
</organism>
<keyword evidence="1" id="KW-1133">Transmembrane helix</keyword>